<sequence length="138" mass="16081">MEIQLLFVRRVLLEEYSEWGGVLKKELESGVEPLYVFPLLKEHRNSIVGIYLDFYERFNSEKVSVSGKWICSFLSDADPDDKYCFLEVGDTPPDSKEKSFRLEWIPTSMVREFLWVDGHFHKALSGEDEVEPSTNPEL</sequence>
<evidence type="ECO:0000313" key="2">
    <source>
        <dbReference type="Proteomes" id="UP001220207"/>
    </source>
</evidence>
<accession>A0AB35JTH0</accession>
<protein>
    <submittedName>
        <fullName evidence="1">Uncharacterized protein</fullName>
    </submittedName>
</protein>
<dbReference type="EMBL" id="JAGSOW010000012">
    <property type="protein sequence ID" value="MDC3738137.1"/>
    <property type="molecule type" value="Genomic_DNA"/>
</dbReference>
<evidence type="ECO:0000313" key="1">
    <source>
        <dbReference type="EMBL" id="MDC3738137.1"/>
    </source>
</evidence>
<gene>
    <name evidence="1" type="ORF">KDL27_20320</name>
</gene>
<organism evidence="1 2">
    <name type="scientific">Pseudomonas syringae pv. syringae</name>
    <dbReference type="NCBI Taxonomy" id="321"/>
    <lineage>
        <taxon>Bacteria</taxon>
        <taxon>Pseudomonadati</taxon>
        <taxon>Pseudomonadota</taxon>
        <taxon>Gammaproteobacteria</taxon>
        <taxon>Pseudomonadales</taxon>
        <taxon>Pseudomonadaceae</taxon>
        <taxon>Pseudomonas</taxon>
        <taxon>Pseudomonas syringae</taxon>
    </lineage>
</organism>
<dbReference type="AlphaFoldDB" id="A0AB35JTH0"/>
<dbReference type="Proteomes" id="UP001220207">
    <property type="component" value="Unassembled WGS sequence"/>
</dbReference>
<comment type="caution">
    <text evidence="1">The sequence shown here is derived from an EMBL/GenBank/DDBJ whole genome shotgun (WGS) entry which is preliminary data.</text>
</comment>
<proteinExistence type="predicted"/>
<reference evidence="1" key="1">
    <citation type="submission" date="2021-04" db="EMBL/GenBank/DDBJ databases">
        <title>Genome Sequence and Comparative Genome Analysis of Pseudomonas syringae pv. syringae strains EC33 and LMG5496 isolated from Citrus plants from Tunisia and Greece.</title>
        <authorList>
            <person name="Abdellatif E."/>
            <person name="Baeyen S."/>
        </authorList>
    </citation>
    <scope>NUCLEOTIDE SEQUENCE</scope>
    <source>
        <strain evidence="1">LMG 5496</strain>
    </source>
</reference>
<name>A0AB35JTH0_PSESY</name>